<accession>A0ABS9T8W9</accession>
<comment type="similarity">
    <text evidence="1">Belongs to the iron/ascorbate-dependent oxidoreductase family.</text>
</comment>
<evidence type="ECO:0000256" key="1">
    <source>
        <dbReference type="RuleBase" id="RU003682"/>
    </source>
</evidence>
<reference evidence="3 4" key="1">
    <citation type="submission" date="2022-03" db="EMBL/GenBank/DDBJ databases">
        <title>Pseudonocardia alaer sp. nov., a novel actinomycete isolated from reed forest soil.</title>
        <authorList>
            <person name="Wang L."/>
        </authorList>
    </citation>
    <scope>NUCLEOTIDE SEQUENCE [LARGE SCALE GENOMIC DNA]</scope>
    <source>
        <strain evidence="3 4">Y-16303</strain>
    </source>
</reference>
<dbReference type="PROSITE" id="PS51471">
    <property type="entry name" value="FE2OG_OXY"/>
    <property type="match status" value="1"/>
</dbReference>
<proteinExistence type="inferred from homology"/>
<keyword evidence="1" id="KW-0560">Oxidoreductase</keyword>
<gene>
    <name evidence="3" type="ORF">MMF94_04690</name>
</gene>
<sequence length="210" mass="23246">MCDGYILLATSFPMGLSNALIADAEQHIFTPPHPRAGGAFAMASLNDQHAAPHRAAAWLAEAAQREGIHDFVPNEASYQRYLPDGNGLPPHRDQRYYASCIAIVTLQGVATFAIHASRAYEDVVTQWTTQPGQVILLRGWQADNSRDPRPYHRIDPPFGEPRLMFQVRHNLAAATPPSPLLDTLTKTEVDQAIHLAARPAAPRRENDPRF</sequence>
<dbReference type="InterPro" id="IPR005123">
    <property type="entry name" value="Oxoglu/Fe-dep_dioxygenase_dom"/>
</dbReference>
<keyword evidence="1" id="KW-0479">Metal-binding</keyword>
<protein>
    <recommendedName>
        <fullName evidence="2">Fe2OG dioxygenase domain-containing protein</fullName>
    </recommendedName>
</protein>
<dbReference type="Gene3D" id="2.60.120.590">
    <property type="entry name" value="Alpha-ketoglutarate-dependent dioxygenase AlkB-like"/>
    <property type="match status" value="1"/>
</dbReference>
<comment type="caution">
    <text evidence="3">The sequence shown here is derived from an EMBL/GenBank/DDBJ whole genome shotgun (WGS) entry which is preliminary data.</text>
</comment>
<keyword evidence="1" id="KW-0408">Iron</keyword>
<evidence type="ECO:0000313" key="3">
    <source>
        <dbReference type="EMBL" id="MCH6164972.1"/>
    </source>
</evidence>
<evidence type="ECO:0000313" key="4">
    <source>
        <dbReference type="Proteomes" id="UP001299970"/>
    </source>
</evidence>
<keyword evidence="4" id="KW-1185">Reference proteome</keyword>
<dbReference type="InterPro" id="IPR037151">
    <property type="entry name" value="AlkB-like_sf"/>
</dbReference>
<evidence type="ECO:0000259" key="2">
    <source>
        <dbReference type="PROSITE" id="PS51471"/>
    </source>
</evidence>
<dbReference type="EMBL" id="JAKXMK010000003">
    <property type="protein sequence ID" value="MCH6164972.1"/>
    <property type="molecule type" value="Genomic_DNA"/>
</dbReference>
<dbReference type="RefSeq" id="WP_241034987.1">
    <property type="nucleotide sequence ID" value="NZ_BAAAJF010000009.1"/>
</dbReference>
<organism evidence="3 4">
    <name type="scientific">Pseudonocardia alaniniphila</name>
    <dbReference type="NCBI Taxonomy" id="75291"/>
    <lineage>
        <taxon>Bacteria</taxon>
        <taxon>Bacillati</taxon>
        <taxon>Actinomycetota</taxon>
        <taxon>Actinomycetes</taxon>
        <taxon>Pseudonocardiales</taxon>
        <taxon>Pseudonocardiaceae</taxon>
        <taxon>Pseudonocardia</taxon>
    </lineage>
</organism>
<dbReference type="Proteomes" id="UP001299970">
    <property type="component" value="Unassembled WGS sequence"/>
</dbReference>
<feature type="domain" description="Fe2OG dioxygenase" evidence="2">
    <location>
        <begin position="72"/>
        <end position="171"/>
    </location>
</feature>
<dbReference type="SUPFAM" id="SSF51197">
    <property type="entry name" value="Clavaminate synthase-like"/>
    <property type="match status" value="1"/>
</dbReference>
<name>A0ABS9T8W9_9PSEU</name>